<name>A0A3E2HNM3_SCYLI</name>
<accession>A0A3E2HNM3</accession>
<feature type="non-terminal residue" evidence="2">
    <location>
        <position position="1"/>
    </location>
</feature>
<dbReference type="OrthoDB" id="3557748at2759"/>
<reference evidence="2 3" key="1">
    <citation type="submission" date="2018-05" db="EMBL/GenBank/DDBJ databases">
        <title>Draft genome sequence of Scytalidium lignicola DSM 105466, a ubiquitous saprotrophic fungus.</title>
        <authorList>
            <person name="Buettner E."/>
            <person name="Gebauer A.M."/>
            <person name="Hofrichter M."/>
            <person name="Liers C."/>
            <person name="Kellner H."/>
        </authorList>
    </citation>
    <scope>NUCLEOTIDE SEQUENCE [LARGE SCALE GENOMIC DNA]</scope>
    <source>
        <strain evidence="2 3">DSM 105466</strain>
    </source>
</reference>
<dbReference type="AlphaFoldDB" id="A0A3E2HNM3"/>
<protein>
    <submittedName>
        <fullName evidence="2">Uncharacterized protein</fullName>
    </submittedName>
</protein>
<feature type="transmembrane region" description="Helical" evidence="1">
    <location>
        <begin position="253"/>
        <end position="276"/>
    </location>
</feature>
<evidence type="ECO:0000313" key="2">
    <source>
        <dbReference type="EMBL" id="RFU34651.1"/>
    </source>
</evidence>
<proteinExistence type="predicted"/>
<keyword evidence="1" id="KW-0472">Membrane</keyword>
<dbReference type="EMBL" id="NCSJ02000018">
    <property type="protein sequence ID" value="RFU34651.1"/>
    <property type="molecule type" value="Genomic_DNA"/>
</dbReference>
<comment type="caution">
    <text evidence="2">The sequence shown here is derived from an EMBL/GenBank/DDBJ whole genome shotgun (WGS) entry which is preliminary data.</text>
</comment>
<evidence type="ECO:0000256" key="1">
    <source>
        <dbReference type="SAM" id="Phobius"/>
    </source>
</evidence>
<gene>
    <name evidence="2" type="ORF">B7463_g1685</name>
</gene>
<keyword evidence="3" id="KW-1185">Reference proteome</keyword>
<evidence type="ECO:0000313" key="3">
    <source>
        <dbReference type="Proteomes" id="UP000258309"/>
    </source>
</evidence>
<keyword evidence="1" id="KW-0812">Transmembrane</keyword>
<sequence length="341" mass="36386">MPRPQHPRMESLDISFALQYYAHAVLSMVLQKLAITLLSWLYLVTGNVIQGTNPSGLKPTFRMLGSSMAIVAVMLRHSGNTNPFSSCATPDKRLLYALLVTATNGTWVSNYDDTWFNFWCQNGTPGNNVVLGSQFNVTASGSLPYVLAEDDPSQQAFPVACHAELAVARFGTGVNGPVGVTFTSEPNIAAKTISFSPTIKTSSPSIPITITATLSLTSFSSSTTTATRSGSSSSATAGSKSDAQGGLSGIAKAGIGIGFAFGFIIAISGSVFWIWWRKRRFHPRGGSKELKDTTTIYPLESSNSRKHELNDNLNTHELPGSRPAVHELGARSTVYELAAGS</sequence>
<keyword evidence="1" id="KW-1133">Transmembrane helix</keyword>
<organism evidence="2 3">
    <name type="scientific">Scytalidium lignicola</name>
    <name type="common">Hyphomycete</name>
    <dbReference type="NCBI Taxonomy" id="5539"/>
    <lineage>
        <taxon>Eukaryota</taxon>
        <taxon>Fungi</taxon>
        <taxon>Dikarya</taxon>
        <taxon>Ascomycota</taxon>
        <taxon>Pezizomycotina</taxon>
        <taxon>Leotiomycetes</taxon>
        <taxon>Leotiomycetes incertae sedis</taxon>
        <taxon>Scytalidium</taxon>
    </lineage>
</organism>
<dbReference type="Proteomes" id="UP000258309">
    <property type="component" value="Unassembled WGS sequence"/>
</dbReference>
<feature type="non-terminal residue" evidence="2">
    <location>
        <position position="341"/>
    </location>
</feature>